<dbReference type="ExpressionAtlas" id="A0A1D6G5T3">
    <property type="expression patterns" value="baseline and differential"/>
</dbReference>
<proteinExistence type="predicted"/>
<accession>A0A1D6G5T3</accession>
<dbReference type="EMBL" id="CM000784">
    <property type="protein sequence ID" value="AQK98575.1"/>
    <property type="molecule type" value="Genomic_DNA"/>
</dbReference>
<feature type="region of interest" description="Disordered" evidence="1">
    <location>
        <begin position="1"/>
        <end position="59"/>
    </location>
</feature>
<evidence type="ECO:0000313" key="2">
    <source>
        <dbReference type="EMBL" id="AQK98575.1"/>
    </source>
</evidence>
<sequence length="126" mass="13740">MDGGAGAGRRSVPSSSGFRRRVPPAENGHGHDAPPPSRRSSASLSRGHSTPLTGERTVKRLRLSKALTIPDHTTVHEACRRMASRRVDAVLLTDSNALLCPNNFIETLRERMFRPSLSTIISENSK</sequence>
<evidence type="ECO:0000256" key="1">
    <source>
        <dbReference type="SAM" id="MobiDB-lite"/>
    </source>
</evidence>
<reference evidence="2" key="1">
    <citation type="submission" date="2015-12" db="EMBL/GenBank/DDBJ databases">
        <title>Update maize B73 reference genome by single molecule sequencing technologies.</title>
        <authorList>
            <consortium name="Maize Genome Sequencing Project"/>
            <person name="Ware D."/>
        </authorList>
    </citation>
    <scope>NUCLEOTIDE SEQUENCE</scope>
    <source>
        <tissue evidence="2">Seedling</tissue>
    </source>
</reference>
<protein>
    <submittedName>
        <fullName evidence="2">CBS domain-containing protein CBSCBSPB1</fullName>
    </submittedName>
</protein>
<gene>
    <name evidence="2" type="ORF">ZEAMMB73_Zm00001d012007</name>
</gene>
<name>A0A1D6G5T3_MAIZE</name>
<organism evidence="2">
    <name type="scientific">Zea mays</name>
    <name type="common">Maize</name>
    <dbReference type="NCBI Taxonomy" id="4577"/>
    <lineage>
        <taxon>Eukaryota</taxon>
        <taxon>Viridiplantae</taxon>
        <taxon>Streptophyta</taxon>
        <taxon>Embryophyta</taxon>
        <taxon>Tracheophyta</taxon>
        <taxon>Spermatophyta</taxon>
        <taxon>Magnoliopsida</taxon>
        <taxon>Liliopsida</taxon>
        <taxon>Poales</taxon>
        <taxon>Poaceae</taxon>
        <taxon>PACMAD clade</taxon>
        <taxon>Panicoideae</taxon>
        <taxon>Andropogonodae</taxon>
        <taxon>Andropogoneae</taxon>
        <taxon>Tripsacinae</taxon>
        <taxon>Zea</taxon>
    </lineage>
</organism>
<dbReference type="AlphaFoldDB" id="A0A1D6G5T3"/>